<keyword evidence="2" id="KW-0472">Membrane</keyword>
<reference evidence="3 7" key="2">
    <citation type="journal article" date="2012" name="J. Bacteriol.">
        <title>Complete genome sequence of the metabolically versatile halophilic archaeon Haloferax mediterranei, a poly(3-hydroxybutyrate-co-3-hydroxyvalerate) producer.</title>
        <authorList>
            <person name="Han J."/>
            <person name="Zhang F."/>
            <person name="Hou J."/>
            <person name="Liu X."/>
            <person name="Li M."/>
            <person name="Liu H."/>
            <person name="Cai L."/>
            <person name="Zhang B."/>
            <person name="Chen Y."/>
            <person name="Zhou J."/>
            <person name="Hu S."/>
            <person name="Xiang H."/>
        </authorList>
    </citation>
    <scope>NUCLEOTIDE SEQUENCE [LARGE SCALE GENOMIC DNA]</scope>
    <source>
        <strain evidence="7">ATCC 33500 / DSM 1411 / JCM 8866 / NBRC 14739 / NCIMB 2177 / R-4</strain>
        <strain evidence="3">CGMCC 1.2087</strain>
        <plasmid evidence="7">pHM300</plasmid>
    </source>
</reference>
<dbReference type="EMBL" id="CP001870">
    <property type="protein sequence ID" value="AFK21071.1"/>
    <property type="molecule type" value="Genomic_DNA"/>
</dbReference>
<keyword evidence="8" id="KW-1185">Reference proteome</keyword>
<evidence type="ECO:0000313" key="5">
    <source>
        <dbReference type="EMBL" id="EMA05146.1"/>
    </source>
</evidence>
<reference evidence="3" key="5">
    <citation type="submission" date="2014-05" db="EMBL/GenBank/DDBJ databases">
        <authorList>
            <person name="Wang L."/>
            <person name="Yang H."/>
            <person name="Xiang H."/>
        </authorList>
    </citation>
    <scope>NUCLEOTIDE SEQUENCE</scope>
    <source>
        <strain evidence="3">CGMCC 1.2087</strain>
        <plasmid evidence="3">pHM300</plasmid>
    </source>
</reference>
<feature type="transmembrane region" description="Helical" evidence="2">
    <location>
        <begin position="21"/>
        <end position="43"/>
    </location>
</feature>
<keyword evidence="3" id="KW-0614">Plasmid</keyword>
<protein>
    <submittedName>
        <fullName evidence="3">Uncharacterized protein</fullName>
    </submittedName>
</protein>
<dbReference type="Proteomes" id="UP000006469">
    <property type="component" value="Plasmid pHM300"/>
</dbReference>
<reference evidence="6 10" key="6">
    <citation type="submission" date="2019-04" db="EMBL/GenBank/DDBJ databases">
        <title>Methylomes of two halophilic Archaea, Haloarcula marismortui and Haloferax mediterranei.</title>
        <authorList>
            <person name="DasSarma S."/>
            <person name="DasSarma P."/>
            <person name="DasSarma S."/>
            <person name="Fomenkov A."/>
            <person name="Vincze T."/>
            <person name="Anton B.P."/>
            <person name="Roberts R.J."/>
        </authorList>
    </citation>
    <scope>NUCLEOTIDE SEQUENCE [LARGE SCALE GENOMIC DNA]</scope>
    <source>
        <strain evidence="6">ATCC 33500</strain>
        <strain evidence="10">ATCC 33500 / DSM 1411 / JCM 8866 / NBRC 14739 / NCIMB 2177 / R-4</strain>
        <plasmid evidence="6 10">pHME322</plasmid>
    </source>
</reference>
<dbReference type="HOGENOM" id="CLU_1648261_0_0_2"/>
<geneLocation type="plasmid" evidence="3 7">
    <name>pHM300</name>
</geneLocation>
<reference evidence="5 8" key="3">
    <citation type="journal article" date="2014" name="PLoS Genet.">
        <title>Phylogenetically driven sequencing of extremely halophilic archaea reveals strategies for static and dynamic osmo-response.</title>
        <authorList>
            <person name="Becker E.A."/>
            <person name="Seitzer P.M."/>
            <person name="Tritt A."/>
            <person name="Larsen D."/>
            <person name="Krusor M."/>
            <person name="Yao A.I."/>
            <person name="Wu D."/>
            <person name="Madern D."/>
            <person name="Eisen J.A."/>
            <person name="Darling A.E."/>
            <person name="Facciotti M.T."/>
        </authorList>
    </citation>
    <scope>NUCLEOTIDE SEQUENCE [LARGE SCALE GENOMIC DNA]</scope>
    <source>
        <strain evidence="5">ATCC 33500</strain>
        <strain evidence="8">ATCC 33500 / DSM 1411 / JCM 8866 / NBRC 14739 / NCIMB 2177 / R-4</strain>
    </source>
</reference>
<evidence type="ECO:0000256" key="1">
    <source>
        <dbReference type="SAM" id="MobiDB-lite"/>
    </source>
</evidence>
<dbReference type="Proteomes" id="UP000027075">
    <property type="component" value="Plasmid HMPLAS2"/>
</dbReference>
<geneLocation type="plasmid" evidence="4 9">
    <name>HMPLAS2</name>
</geneLocation>
<reference evidence="3" key="1">
    <citation type="journal article" date="2012" name="Appl. Environ. Microbiol.">
        <title>Identification of the haloarchaeal phasin (PhaP) that functions in polyhydroxyalkanoate accumulation and granule formation in Haloferax mediterranei.</title>
        <authorList>
            <person name="Cai S."/>
            <person name="Cai L."/>
            <person name="Liu H."/>
            <person name="Liu X."/>
            <person name="Han J."/>
            <person name="Zhou J."/>
            <person name="Xiang H."/>
        </authorList>
    </citation>
    <scope>NUCLEOTIDE SEQUENCE</scope>
    <source>
        <strain evidence="3">CGMCC 1.2087</strain>
    </source>
</reference>
<dbReference type="EMBL" id="AOLO01000001">
    <property type="protein sequence ID" value="EMA05146.1"/>
    <property type="molecule type" value="Genomic_DNA"/>
</dbReference>
<name>I3RA11_HALMT</name>
<evidence type="ECO:0000313" key="6">
    <source>
        <dbReference type="EMBL" id="QCQ77222.1"/>
    </source>
</evidence>
<evidence type="ECO:0000313" key="7">
    <source>
        <dbReference type="Proteomes" id="UP000006469"/>
    </source>
</evidence>
<feature type="compositionally biased region" description="Basic and acidic residues" evidence="1">
    <location>
        <begin position="136"/>
        <end position="152"/>
    </location>
</feature>
<reference evidence="4 9" key="4">
    <citation type="submission" date="2014-04" db="EMBL/GenBank/DDBJ databases">
        <title>Transcriptional profiles of Haloferax mediterranei on the basis of nitrogen availability.</title>
        <authorList>
            <person name="Bautista V."/>
        </authorList>
    </citation>
    <scope>NUCLEOTIDE SEQUENCE [LARGE SCALE GENOMIC DNA]</scope>
    <source>
        <strain evidence="4">ATCC 33500</strain>
        <strain evidence="9">ATCC 33500 / DSM 1411 / JCM 8866 / NBRC 14739 / NCIMB 2177 / R-4</strain>
        <plasmid evidence="4">HMPLAS2</plasmid>
        <plasmid evidence="9">Plasmid HMPLAS2</plasmid>
    </source>
</reference>
<feature type="transmembrane region" description="Helical" evidence="2">
    <location>
        <begin position="49"/>
        <end position="76"/>
    </location>
</feature>
<feature type="region of interest" description="Disordered" evidence="1">
    <location>
        <begin position="134"/>
        <end position="160"/>
    </location>
</feature>
<gene>
    <name evidence="3" type="ordered locus">HFX_5239</name>
    <name evidence="4" type="ORF">BM92_17855</name>
    <name evidence="5" type="ORF">C439_00065</name>
    <name evidence="6" type="ORF">E6P09_18065</name>
</gene>
<dbReference type="RefSeq" id="WP_004056123.1">
    <property type="nucleotide sequence ID" value="NC_017943.1"/>
</dbReference>
<dbReference type="OrthoDB" id="383124at2157"/>
<dbReference type="AlphaFoldDB" id="I3RA11"/>
<proteinExistence type="predicted"/>
<dbReference type="KEGG" id="hme:HFX_5239"/>
<evidence type="ECO:0000256" key="2">
    <source>
        <dbReference type="SAM" id="Phobius"/>
    </source>
</evidence>
<dbReference type="GeneID" id="40158364"/>
<dbReference type="PATRIC" id="fig|523841.21.peg.12"/>
<organism evidence="3 7">
    <name type="scientific">Haloferax mediterranei (strain ATCC 33500 / DSM 1411 / JCM 8866 / NBRC 14739 / NCIMB 2177 / R-4)</name>
    <name type="common">Halobacterium mediterranei</name>
    <dbReference type="NCBI Taxonomy" id="523841"/>
    <lineage>
        <taxon>Archaea</taxon>
        <taxon>Methanobacteriati</taxon>
        <taxon>Methanobacteriota</taxon>
        <taxon>Stenosarchaea group</taxon>
        <taxon>Halobacteria</taxon>
        <taxon>Halobacteriales</taxon>
        <taxon>Haloferacaceae</taxon>
        <taxon>Haloferax</taxon>
    </lineage>
</organism>
<geneLocation type="plasmid" evidence="6 10">
    <name>pHME322</name>
</geneLocation>
<dbReference type="EMBL" id="CP039141">
    <property type="protein sequence ID" value="QCQ77222.1"/>
    <property type="molecule type" value="Genomic_DNA"/>
</dbReference>
<keyword evidence="2" id="KW-0812">Transmembrane</keyword>
<evidence type="ECO:0000313" key="10">
    <source>
        <dbReference type="Proteomes" id="UP000299011"/>
    </source>
</evidence>
<sequence>MKVPTSIQQGRARLDRFPAGWVIILTGFLAHLGLATGLLALAYTGNDQVSVVVSAFLVGIVVIAGLAALPSVLLLWLGRYQRIAAVIAALVGVGMLLINDAHPTVWPFPLALFLAAVRAWAGAGLDTEDLLQLDPGRFERVDPPKPGPRESSEGPSSEES</sequence>
<evidence type="ECO:0000313" key="9">
    <source>
        <dbReference type="Proteomes" id="UP000027075"/>
    </source>
</evidence>
<accession>I3RA11</accession>
<evidence type="ECO:0000313" key="8">
    <source>
        <dbReference type="Proteomes" id="UP000011603"/>
    </source>
</evidence>
<feature type="transmembrane region" description="Helical" evidence="2">
    <location>
        <begin position="83"/>
        <end position="99"/>
    </location>
</feature>
<evidence type="ECO:0000313" key="3">
    <source>
        <dbReference type="EMBL" id="AFK21071.1"/>
    </source>
</evidence>
<evidence type="ECO:0000313" key="4">
    <source>
        <dbReference type="EMBL" id="AHZ24073.1"/>
    </source>
</evidence>
<dbReference type="Proteomes" id="UP000011603">
    <property type="component" value="Unassembled WGS sequence"/>
</dbReference>
<dbReference type="Proteomes" id="UP000299011">
    <property type="component" value="Plasmid pHME322"/>
</dbReference>
<dbReference type="EMBL" id="CP007553">
    <property type="protein sequence ID" value="AHZ24073.1"/>
    <property type="molecule type" value="Genomic_DNA"/>
</dbReference>
<keyword evidence="2" id="KW-1133">Transmembrane helix</keyword>